<evidence type="ECO:0000313" key="2">
    <source>
        <dbReference type="Proteomes" id="UP000241629"/>
    </source>
</evidence>
<sequence>MNGVFSWIPDALKSMVVAAVPDLAEEDRVYWKNWAFTPDPTKPWIKPVFIPAEEYGVTLGDNGDNETNGFFQINIYSPINIGDELSQELCRRLNAAFKIPQRIPAPEGCMLRLTNKGFSTGGQTSVNDFGKGGADDNWDVNFITVYWLAREPR</sequence>
<evidence type="ECO:0000313" key="1">
    <source>
        <dbReference type="EMBL" id="AVJ51769.1"/>
    </source>
</evidence>
<dbReference type="Gene3D" id="3.30.2000.20">
    <property type="match status" value="1"/>
</dbReference>
<organism evidence="1 2">
    <name type="scientific">Pantoea phage vB_PagS_Vid5</name>
    <dbReference type="NCBI Taxonomy" id="2099652"/>
    <lineage>
        <taxon>Viruses</taxon>
        <taxon>Duplodnaviria</taxon>
        <taxon>Heunggongvirae</taxon>
        <taxon>Uroviricota</taxon>
        <taxon>Caudoviricetes</taxon>
        <taxon>Vidquintavirus</taxon>
        <taxon>Vidquintavirus Vid5</taxon>
    </lineage>
</organism>
<accession>A0A2P1CKN6</accession>
<dbReference type="EMBL" id="MG948468">
    <property type="protein sequence ID" value="AVJ51769.1"/>
    <property type="molecule type" value="Genomic_DNA"/>
</dbReference>
<proteinExistence type="predicted"/>
<protein>
    <submittedName>
        <fullName evidence="1">Tail completion protein</fullName>
    </submittedName>
</protein>
<dbReference type="InterPro" id="IPR025395">
    <property type="entry name" value="Phage_tail_terminator-like"/>
</dbReference>
<dbReference type="OrthoDB" id="10496at10239"/>
<dbReference type="Pfam" id="PF13554">
    <property type="entry name" value="Phage_tail_terminator_5"/>
    <property type="match status" value="1"/>
</dbReference>
<name>A0A2P1CKN6_9CAUD</name>
<dbReference type="Proteomes" id="UP000241629">
    <property type="component" value="Segment"/>
</dbReference>
<gene>
    <name evidence="1" type="ORF">Vid5_gp14</name>
</gene>
<keyword evidence="2" id="KW-1185">Reference proteome</keyword>
<reference evidence="1 2" key="1">
    <citation type="submission" date="2018-02" db="EMBL/GenBank/DDBJ databases">
        <title>Complete genome sequence of Pantoea phage vB_PagS_Vid5.</title>
        <authorList>
            <person name="Truncaite L."/>
            <person name="Simoliunas E."/>
            <person name="Meskys R."/>
        </authorList>
    </citation>
    <scope>NUCLEOTIDE SEQUENCE [LARGE SCALE GENOMIC DNA]</scope>
</reference>